<comment type="caution">
    <text evidence="1">The sequence shown here is derived from an EMBL/GenBank/DDBJ whole genome shotgun (WGS) entry which is preliminary data.</text>
</comment>
<gene>
    <name evidence="1" type="ORF">PG993_012559</name>
</gene>
<organism evidence="1 2">
    <name type="scientific">Apiospora rasikravindrae</name>
    <dbReference type="NCBI Taxonomy" id="990691"/>
    <lineage>
        <taxon>Eukaryota</taxon>
        <taxon>Fungi</taxon>
        <taxon>Dikarya</taxon>
        <taxon>Ascomycota</taxon>
        <taxon>Pezizomycotina</taxon>
        <taxon>Sordariomycetes</taxon>
        <taxon>Xylariomycetidae</taxon>
        <taxon>Amphisphaeriales</taxon>
        <taxon>Apiosporaceae</taxon>
        <taxon>Apiospora</taxon>
    </lineage>
</organism>
<protein>
    <submittedName>
        <fullName evidence="1">Uncharacterized protein</fullName>
    </submittedName>
</protein>
<proteinExistence type="predicted"/>
<dbReference type="EMBL" id="JAQQWK010000011">
    <property type="protein sequence ID" value="KAK8024493.1"/>
    <property type="molecule type" value="Genomic_DNA"/>
</dbReference>
<reference evidence="1 2" key="1">
    <citation type="submission" date="2023-01" db="EMBL/GenBank/DDBJ databases">
        <title>Analysis of 21 Apiospora genomes using comparative genomics revels a genus with tremendous synthesis potential of carbohydrate active enzymes and secondary metabolites.</title>
        <authorList>
            <person name="Sorensen T."/>
        </authorList>
    </citation>
    <scope>NUCLEOTIDE SEQUENCE [LARGE SCALE GENOMIC DNA]</scope>
    <source>
        <strain evidence="1 2">CBS 33761</strain>
    </source>
</reference>
<name>A0ABR1S2Y6_9PEZI</name>
<accession>A0ABR1S2Y6</accession>
<dbReference type="Proteomes" id="UP001444661">
    <property type="component" value="Unassembled WGS sequence"/>
</dbReference>
<evidence type="ECO:0000313" key="2">
    <source>
        <dbReference type="Proteomes" id="UP001444661"/>
    </source>
</evidence>
<keyword evidence="2" id="KW-1185">Reference proteome</keyword>
<evidence type="ECO:0000313" key="1">
    <source>
        <dbReference type="EMBL" id="KAK8024493.1"/>
    </source>
</evidence>
<sequence>MASSVPFASTAAAAPFDIDEYMLDGEMTDSSQQDTDSEGQASTAPSTACDLCESLEKTCFICDDLHNTCNLCGQSCIAVDLENAIPELPRDIRSITTKMPEFCESCFAKRDPAELYSRLRPALDDNDLEAGANTIAFEYVGMGYVVDHGYLQIIYPDEVFKASEHRGMRKPEVVGRELGPEKRAEMAKFSPVTKINLMAELADELVSKKRQRRQ</sequence>